<name>A0A1Q9EJV1_SYMMI</name>
<protein>
    <submittedName>
        <fullName evidence="2">Uncharacterized protein</fullName>
    </submittedName>
</protein>
<accession>A0A1Q9EJV1</accession>
<keyword evidence="3" id="KW-1185">Reference proteome</keyword>
<evidence type="ECO:0000313" key="2">
    <source>
        <dbReference type="EMBL" id="OLQ07695.1"/>
    </source>
</evidence>
<keyword evidence="1" id="KW-0732">Signal</keyword>
<evidence type="ECO:0000256" key="1">
    <source>
        <dbReference type="SAM" id="SignalP"/>
    </source>
</evidence>
<gene>
    <name evidence="2" type="ORF">AK812_SmicGene8886</name>
</gene>
<dbReference type="AlphaFoldDB" id="A0A1Q9EJV1"/>
<dbReference type="Proteomes" id="UP000186817">
    <property type="component" value="Unassembled WGS sequence"/>
</dbReference>
<reference evidence="2 3" key="1">
    <citation type="submission" date="2016-02" db="EMBL/GenBank/DDBJ databases">
        <title>Genome analysis of coral dinoflagellate symbionts highlights evolutionary adaptations to a symbiotic lifestyle.</title>
        <authorList>
            <person name="Aranda M."/>
            <person name="Li Y."/>
            <person name="Liew Y.J."/>
            <person name="Baumgarten S."/>
            <person name="Simakov O."/>
            <person name="Wilson M."/>
            <person name="Piel J."/>
            <person name="Ashoor H."/>
            <person name="Bougouffa S."/>
            <person name="Bajic V.B."/>
            <person name="Ryu T."/>
            <person name="Ravasi T."/>
            <person name="Bayer T."/>
            <person name="Micklem G."/>
            <person name="Kim H."/>
            <person name="Bhak J."/>
            <person name="Lajeunesse T.C."/>
            <person name="Voolstra C.R."/>
        </authorList>
    </citation>
    <scope>NUCLEOTIDE SEQUENCE [LARGE SCALE GENOMIC DNA]</scope>
    <source>
        <strain evidence="2 3">CCMP2467</strain>
    </source>
</reference>
<dbReference type="EMBL" id="LSRX01000133">
    <property type="protein sequence ID" value="OLQ07695.1"/>
    <property type="molecule type" value="Genomic_DNA"/>
</dbReference>
<comment type="caution">
    <text evidence="2">The sequence shown here is derived from an EMBL/GenBank/DDBJ whole genome shotgun (WGS) entry which is preliminary data.</text>
</comment>
<evidence type="ECO:0000313" key="3">
    <source>
        <dbReference type="Proteomes" id="UP000186817"/>
    </source>
</evidence>
<dbReference type="OrthoDB" id="10377040at2759"/>
<feature type="chain" id="PRO_5012435282" evidence="1">
    <location>
        <begin position="28"/>
        <end position="198"/>
    </location>
</feature>
<proteinExistence type="predicted"/>
<sequence>MLTELQVLRAHLVGPLLILLKAALVHCMAPFDVDLCMLNLSTCYVVMGGTTCDLGCNSPSYAGVATTAFCPDGNTDPFEPLNWSMPVCLPNCDARTPVSCADTHYGNPSAACVVNDDCVAEWRCEENNVDPTKVTSPEPEIVPPGYIRAVDNWRCAPGYVGAPKAPYAGTPGVAACPADNIDPFAPVSLAVKSSFLRL</sequence>
<feature type="signal peptide" evidence="1">
    <location>
        <begin position="1"/>
        <end position="27"/>
    </location>
</feature>
<organism evidence="2 3">
    <name type="scientific">Symbiodinium microadriaticum</name>
    <name type="common">Dinoflagellate</name>
    <name type="synonym">Zooxanthella microadriatica</name>
    <dbReference type="NCBI Taxonomy" id="2951"/>
    <lineage>
        <taxon>Eukaryota</taxon>
        <taxon>Sar</taxon>
        <taxon>Alveolata</taxon>
        <taxon>Dinophyceae</taxon>
        <taxon>Suessiales</taxon>
        <taxon>Symbiodiniaceae</taxon>
        <taxon>Symbiodinium</taxon>
    </lineage>
</organism>